<dbReference type="AlphaFoldDB" id="A0A5C3LDI9"/>
<keyword evidence="4" id="KW-1185">Reference proteome</keyword>
<keyword evidence="1" id="KW-0378">Hydrolase</keyword>
<protein>
    <recommendedName>
        <fullName evidence="2">Nudix hydrolase domain-containing protein</fullName>
    </recommendedName>
</protein>
<dbReference type="PANTHER" id="PTHR21340">
    <property type="entry name" value="DIADENOSINE 5,5-P1,P4-TETRAPHOSPHATE PYROPHOSPHOHYDROLASE MUTT"/>
    <property type="match status" value="1"/>
</dbReference>
<name>A0A5C3LDI9_9AGAR</name>
<organism evidence="3 4">
    <name type="scientific">Crucibulum laeve</name>
    <dbReference type="NCBI Taxonomy" id="68775"/>
    <lineage>
        <taxon>Eukaryota</taxon>
        <taxon>Fungi</taxon>
        <taxon>Dikarya</taxon>
        <taxon>Basidiomycota</taxon>
        <taxon>Agaricomycotina</taxon>
        <taxon>Agaricomycetes</taxon>
        <taxon>Agaricomycetidae</taxon>
        <taxon>Agaricales</taxon>
        <taxon>Agaricineae</taxon>
        <taxon>Nidulariaceae</taxon>
        <taxon>Crucibulum</taxon>
    </lineage>
</organism>
<dbReference type="GO" id="GO:0006754">
    <property type="term" value="P:ATP biosynthetic process"/>
    <property type="evidence" value="ECO:0007669"/>
    <property type="project" value="TreeGrafter"/>
</dbReference>
<dbReference type="PROSITE" id="PS00893">
    <property type="entry name" value="NUDIX_BOX"/>
    <property type="match status" value="1"/>
</dbReference>
<dbReference type="GO" id="GO:0004081">
    <property type="term" value="F:bis(5'-nucleosyl)-tetraphosphatase (asymmetrical) activity"/>
    <property type="evidence" value="ECO:0007669"/>
    <property type="project" value="TreeGrafter"/>
</dbReference>
<reference evidence="3 4" key="1">
    <citation type="journal article" date="2019" name="Nat. Ecol. Evol.">
        <title>Megaphylogeny resolves global patterns of mushroom evolution.</title>
        <authorList>
            <person name="Varga T."/>
            <person name="Krizsan K."/>
            <person name="Foldi C."/>
            <person name="Dima B."/>
            <person name="Sanchez-Garcia M."/>
            <person name="Sanchez-Ramirez S."/>
            <person name="Szollosi G.J."/>
            <person name="Szarkandi J.G."/>
            <person name="Papp V."/>
            <person name="Albert L."/>
            <person name="Andreopoulos W."/>
            <person name="Angelini C."/>
            <person name="Antonin V."/>
            <person name="Barry K.W."/>
            <person name="Bougher N.L."/>
            <person name="Buchanan P."/>
            <person name="Buyck B."/>
            <person name="Bense V."/>
            <person name="Catcheside P."/>
            <person name="Chovatia M."/>
            <person name="Cooper J."/>
            <person name="Damon W."/>
            <person name="Desjardin D."/>
            <person name="Finy P."/>
            <person name="Geml J."/>
            <person name="Haridas S."/>
            <person name="Hughes K."/>
            <person name="Justo A."/>
            <person name="Karasinski D."/>
            <person name="Kautmanova I."/>
            <person name="Kiss B."/>
            <person name="Kocsube S."/>
            <person name="Kotiranta H."/>
            <person name="LaButti K.M."/>
            <person name="Lechner B.E."/>
            <person name="Liimatainen K."/>
            <person name="Lipzen A."/>
            <person name="Lukacs Z."/>
            <person name="Mihaltcheva S."/>
            <person name="Morgado L.N."/>
            <person name="Niskanen T."/>
            <person name="Noordeloos M.E."/>
            <person name="Ohm R.A."/>
            <person name="Ortiz-Santana B."/>
            <person name="Ovrebo C."/>
            <person name="Racz N."/>
            <person name="Riley R."/>
            <person name="Savchenko A."/>
            <person name="Shiryaev A."/>
            <person name="Soop K."/>
            <person name="Spirin V."/>
            <person name="Szebenyi C."/>
            <person name="Tomsovsky M."/>
            <person name="Tulloss R.E."/>
            <person name="Uehling J."/>
            <person name="Grigoriev I.V."/>
            <person name="Vagvolgyi C."/>
            <person name="Papp T."/>
            <person name="Martin F.M."/>
            <person name="Miettinen O."/>
            <person name="Hibbett D.S."/>
            <person name="Nagy L.G."/>
        </authorList>
    </citation>
    <scope>NUCLEOTIDE SEQUENCE [LARGE SCALE GENOMIC DNA]</scope>
    <source>
        <strain evidence="3 4">CBS 166.37</strain>
    </source>
</reference>
<sequence>MSTSTLPSTQYLAGDFVISAGSVLFRQVTPTACNPNGLEIYTLHTKKDEYLLPKGCKDRGESIDAAAVRETSEETGYACELWSLRMPTRATAPAVDIDDVMKVVDGLVEPIAITARDLGAKGLKLILWFVTRVKEDEEKADGTQMEGESFESVFLEAYEAVRKLTFKKDQKTTQKALEVVRGRVDGTR</sequence>
<evidence type="ECO:0000256" key="1">
    <source>
        <dbReference type="ARBA" id="ARBA00022801"/>
    </source>
</evidence>
<dbReference type="EMBL" id="ML213859">
    <property type="protein sequence ID" value="TFK31159.1"/>
    <property type="molecule type" value="Genomic_DNA"/>
</dbReference>
<dbReference type="PROSITE" id="PS51462">
    <property type="entry name" value="NUDIX"/>
    <property type="match status" value="1"/>
</dbReference>
<feature type="domain" description="Nudix hydrolase" evidence="2">
    <location>
        <begin position="3"/>
        <end position="178"/>
    </location>
</feature>
<dbReference type="Proteomes" id="UP000308652">
    <property type="component" value="Unassembled WGS sequence"/>
</dbReference>
<dbReference type="SUPFAM" id="SSF55811">
    <property type="entry name" value="Nudix"/>
    <property type="match status" value="1"/>
</dbReference>
<evidence type="ECO:0000313" key="3">
    <source>
        <dbReference type="EMBL" id="TFK31159.1"/>
    </source>
</evidence>
<evidence type="ECO:0000259" key="2">
    <source>
        <dbReference type="PROSITE" id="PS51462"/>
    </source>
</evidence>
<dbReference type="InterPro" id="IPR000086">
    <property type="entry name" value="NUDIX_hydrolase_dom"/>
</dbReference>
<dbReference type="InterPro" id="IPR015797">
    <property type="entry name" value="NUDIX_hydrolase-like_dom_sf"/>
</dbReference>
<dbReference type="Gene3D" id="3.90.79.10">
    <property type="entry name" value="Nucleoside Triphosphate Pyrophosphohydrolase"/>
    <property type="match status" value="1"/>
</dbReference>
<dbReference type="OrthoDB" id="10259236at2759"/>
<proteinExistence type="predicted"/>
<dbReference type="InterPro" id="IPR020084">
    <property type="entry name" value="NUDIX_hydrolase_CS"/>
</dbReference>
<dbReference type="GO" id="GO:0006167">
    <property type="term" value="P:AMP biosynthetic process"/>
    <property type="evidence" value="ECO:0007669"/>
    <property type="project" value="TreeGrafter"/>
</dbReference>
<dbReference type="Pfam" id="PF00293">
    <property type="entry name" value="NUDIX"/>
    <property type="match status" value="1"/>
</dbReference>
<evidence type="ECO:0000313" key="4">
    <source>
        <dbReference type="Proteomes" id="UP000308652"/>
    </source>
</evidence>
<accession>A0A5C3LDI9</accession>
<dbReference type="PANTHER" id="PTHR21340:SF0">
    <property type="entry name" value="BIS(5'-NUCLEOSYL)-TETRAPHOSPHATASE [ASYMMETRICAL]"/>
    <property type="match status" value="1"/>
</dbReference>
<gene>
    <name evidence="3" type="ORF">BDQ12DRAFT_260644</name>
</gene>
<dbReference type="InterPro" id="IPR051325">
    <property type="entry name" value="Nudix_hydrolase_domain"/>
</dbReference>